<feature type="binding site" evidence="19">
    <location>
        <position position="829"/>
    </location>
    <ligand>
        <name>substrate</name>
    </ligand>
</feature>
<dbReference type="InterPro" id="IPR000674">
    <property type="entry name" value="Ald_Oxase/Xan_DH_a/b"/>
</dbReference>
<dbReference type="PROSITE" id="PS51085">
    <property type="entry name" value="2FE2S_FER_2"/>
    <property type="match status" value="1"/>
</dbReference>
<dbReference type="STRING" id="1448308.A0A2T2NV53"/>
<protein>
    <recommendedName>
        <fullName evidence="4">xanthine dehydrogenase</fullName>
        <ecNumber evidence="4">1.17.1.4</ecNumber>
    </recommendedName>
</protein>
<evidence type="ECO:0000256" key="19">
    <source>
        <dbReference type="PIRSR" id="PIRSR000127-2"/>
    </source>
</evidence>
<dbReference type="InterPro" id="IPR036856">
    <property type="entry name" value="Ald_Oxase/Xan_DH_a/b_sf"/>
</dbReference>
<comment type="subcellular location">
    <subcellularLocation>
        <location evidence="2">Peroxisome</location>
    </subcellularLocation>
</comment>
<dbReference type="PANTHER" id="PTHR45444">
    <property type="entry name" value="XANTHINE DEHYDROGENASE"/>
    <property type="match status" value="1"/>
</dbReference>
<dbReference type="PIRSF" id="PIRSF000127">
    <property type="entry name" value="Xanthine_DH"/>
    <property type="match status" value="1"/>
</dbReference>
<dbReference type="GO" id="GO:0004854">
    <property type="term" value="F:xanthine dehydrogenase activity"/>
    <property type="evidence" value="ECO:0007669"/>
    <property type="project" value="UniProtKB-EC"/>
</dbReference>
<dbReference type="EC" id="1.17.1.4" evidence="4"/>
<feature type="binding site" evidence="20">
    <location>
        <position position="67"/>
    </location>
    <ligand>
        <name>[2Fe-2S] cluster</name>
        <dbReference type="ChEBI" id="CHEBI:190135"/>
        <label>1</label>
    </ligand>
</feature>
<dbReference type="OrthoDB" id="8300278at2759"/>
<feature type="domain" description="2Fe-2S ferredoxin-type" evidence="21">
    <location>
        <begin position="29"/>
        <end position="115"/>
    </location>
</feature>
<dbReference type="GO" id="GO:0005506">
    <property type="term" value="F:iron ion binding"/>
    <property type="evidence" value="ECO:0007669"/>
    <property type="project" value="InterPro"/>
</dbReference>
<dbReference type="FunFam" id="3.30.365.10:FF:000003">
    <property type="entry name" value="Aldehyde oxidase 1"/>
    <property type="match status" value="1"/>
</dbReference>
<feature type="binding site" evidence="20">
    <location>
        <position position="1108"/>
    </location>
    <ligand>
        <name>Mo-molybdopterin</name>
        <dbReference type="ChEBI" id="CHEBI:71302"/>
    </ligand>
    <ligandPart>
        <name>Mo</name>
        <dbReference type="ChEBI" id="CHEBI:28685"/>
    </ligandPart>
</feature>
<keyword evidence="6" id="KW-0285">Flavoprotein</keyword>
<dbReference type="Gene3D" id="3.30.390.50">
    <property type="entry name" value="CO dehydrogenase flavoprotein, C-terminal domain"/>
    <property type="match status" value="1"/>
</dbReference>
<evidence type="ECO:0000256" key="12">
    <source>
        <dbReference type="ARBA" id="ARBA00023014"/>
    </source>
</evidence>
<dbReference type="FunFam" id="3.10.20.30:FF:000015">
    <property type="entry name" value="Aldehyde oxidase 1"/>
    <property type="match status" value="1"/>
</dbReference>
<dbReference type="InterPro" id="IPR008274">
    <property type="entry name" value="AldOxase/xan_DH_MoCoBD1"/>
</dbReference>
<name>A0A2T2NV53_CORCC</name>
<feature type="binding site" evidence="20">
    <location>
        <position position="939"/>
    </location>
    <ligand>
        <name>Mo-molybdopterin</name>
        <dbReference type="ChEBI" id="CHEBI:71302"/>
    </ligand>
    <ligandPart>
        <name>Mo</name>
        <dbReference type="ChEBI" id="CHEBI:28685"/>
    </ligandPart>
</feature>
<dbReference type="GO" id="GO:0051537">
    <property type="term" value="F:2 iron, 2 sulfur cluster binding"/>
    <property type="evidence" value="ECO:0007669"/>
    <property type="project" value="UniProtKB-KW"/>
</dbReference>
<evidence type="ECO:0000256" key="16">
    <source>
        <dbReference type="ARBA" id="ARBA00049017"/>
    </source>
</evidence>
<dbReference type="InterPro" id="IPR016167">
    <property type="entry name" value="FAD-bd_PCMH_sub1"/>
</dbReference>
<evidence type="ECO:0000256" key="4">
    <source>
        <dbReference type="ARBA" id="ARBA00013123"/>
    </source>
</evidence>
<evidence type="ECO:0000259" key="21">
    <source>
        <dbReference type="PROSITE" id="PS51085"/>
    </source>
</evidence>
<evidence type="ECO:0000256" key="2">
    <source>
        <dbReference type="ARBA" id="ARBA00004275"/>
    </source>
</evidence>
<evidence type="ECO:0000313" key="23">
    <source>
        <dbReference type="EMBL" id="PSN68968.1"/>
    </source>
</evidence>
<evidence type="ECO:0000259" key="22">
    <source>
        <dbReference type="PROSITE" id="PS51387"/>
    </source>
</evidence>
<dbReference type="Pfam" id="PF00111">
    <property type="entry name" value="Fer2"/>
    <property type="match status" value="1"/>
</dbReference>
<keyword evidence="14" id="KW-0576">Peroxisome</keyword>
<feature type="binding site" evidence="20">
    <location>
        <position position="171"/>
    </location>
    <ligand>
        <name>[2Fe-2S] cluster</name>
        <dbReference type="ChEBI" id="CHEBI:190135"/>
        <label>2</label>
    </ligand>
</feature>
<feature type="binding site" evidence="20">
    <location>
        <position position="794"/>
    </location>
    <ligand>
        <name>Mo-molybdopterin</name>
        <dbReference type="ChEBI" id="CHEBI:71302"/>
    </ligand>
    <ligandPart>
        <name>Mo</name>
        <dbReference type="ChEBI" id="CHEBI:28685"/>
    </ligandPart>
</feature>
<dbReference type="PROSITE" id="PS51387">
    <property type="entry name" value="FAD_PCMH"/>
    <property type="match status" value="1"/>
</dbReference>
<dbReference type="SMART" id="SM01008">
    <property type="entry name" value="Ald_Xan_dh_C"/>
    <property type="match status" value="1"/>
</dbReference>
<dbReference type="Pfam" id="PF01799">
    <property type="entry name" value="Fer2_2"/>
    <property type="match status" value="1"/>
</dbReference>
<dbReference type="GO" id="GO:0071949">
    <property type="term" value="F:FAD binding"/>
    <property type="evidence" value="ECO:0007669"/>
    <property type="project" value="InterPro"/>
</dbReference>
<comment type="catalytic activity">
    <reaction evidence="16">
        <text>xanthine + NAD(+) + H2O = urate + NADH + H(+)</text>
        <dbReference type="Rhea" id="RHEA:16669"/>
        <dbReference type="ChEBI" id="CHEBI:15377"/>
        <dbReference type="ChEBI" id="CHEBI:15378"/>
        <dbReference type="ChEBI" id="CHEBI:17712"/>
        <dbReference type="ChEBI" id="CHEBI:17775"/>
        <dbReference type="ChEBI" id="CHEBI:57540"/>
        <dbReference type="ChEBI" id="CHEBI:57945"/>
        <dbReference type="EC" id="1.17.1.4"/>
    </reaction>
</comment>
<dbReference type="Gene3D" id="3.30.365.10">
    <property type="entry name" value="Aldehyde oxidase/xanthine dehydrogenase, molybdopterin binding domain"/>
    <property type="match status" value="4"/>
</dbReference>
<dbReference type="Gene3D" id="3.10.20.30">
    <property type="match status" value="1"/>
</dbReference>
<accession>A0A2T2NV53</accession>
<dbReference type="InterPro" id="IPR036884">
    <property type="entry name" value="2Fe-2S-bd_dom_sf"/>
</dbReference>
<feature type="binding site" evidence="20">
    <location>
        <position position="139"/>
    </location>
    <ligand>
        <name>[2Fe-2S] cluster</name>
        <dbReference type="ChEBI" id="CHEBI:190135"/>
        <label>2</label>
    </ligand>
</feature>
<dbReference type="InterPro" id="IPR006058">
    <property type="entry name" value="2Fe2S_fd_BS"/>
</dbReference>
<dbReference type="FunFam" id="3.90.1170.50:FF:000001">
    <property type="entry name" value="Aldehyde oxidase 1"/>
    <property type="match status" value="1"/>
</dbReference>
<organism evidence="23 24">
    <name type="scientific">Corynespora cassiicola Philippines</name>
    <dbReference type="NCBI Taxonomy" id="1448308"/>
    <lineage>
        <taxon>Eukaryota</taxon>
        <taxon>Fungi</taxon>
        <taxon>Dikarya</taxon>
        <taxon>Ascomycota</taxon>
        <taxon>Pezizomycotina</taxon>
        <taxon>Dothideomycetes</taxon>
        <taxon>Pleosporomycetidae</taxon>
        <taxon>Pleosporales</taxon>
        <taxon>Corynesporascaceae</taxon>
        <taxon>Corynespora</taxon>
    </lineage>
</organism>
<feature type="binding site" evidence="19">
    <location>
        <position position="1039"/>
    </location>
    <ligand>
        <name>substrate</name>
    </ligand>
</feature>
<dbReference type="PANTHER" id="PTHR45444:SF3">
    <property type="entry name" value="XANTHINE DEHYDROGENASE"/>
    <property type="match status" value="1"/>
</dbReference>
<comment type="cofactor">
    <cofactor evidence="20">
        <name>Mo-molybdopterin</name>
        <dbReference type="ChEBI" id="CHEBI:71302"/>
    </cofactor>
    <text evidence="20">Binds 1 Mo-molybdopterin (Mo-MPT) cofactor per subunit.</text>
</comment>
<dbReference type="SMART" id="SM01092">
    <property type="entry name" value="CO_deh_flav_C"/>
    <property type="match status" value="1"/>
</dbReference>
<dbReference type="Proteomes" id="UP000240883">
    <property type="component" value="Unassembled WGS sequence"/>
</dbReference>
<dbReference type="SUPFAM" id="SSF54292">
    <property type="entry name" value="2Fe-2S ferredoxin-like"/>
    <property type="match status" value="1"/>
</dbReference>
<keyword evidence="9 19" id="KW-0274">FAD</keyword>
<evidence type="ECO:0000256" key="20">
    <source>
        <dbReference type="PIRSR" id="PIRSR000127-3"/>
    </source>
</evidence>
<feature type="binding site" evidence="20">
    <location>
        <position position="97"/>
    </location>
    <ligand>
        <name>[2Fe-2S] cluster</name>
        <dbReference type="ChEBI" id="CHEBI:190135"/>
        <label>1</label>
    </ligand>
</feature>
<dbReference type="InterPro" id="IPR036683">
    <property type="entry name" value="CO_DH_flav_C_dom_sf"/>
</dbReference>
<dbReference type="FunFam" id="3.30.365.10:FF:000004">
    <property type="entry name" value="Xanthine dehydrogenase oxidase"/>
    <property type="match status" value="1"/>
</dbReference>
<comment type="similarity">
    <text evidence="3">Belongs to the xanthine dehydrogenase family.</text>
</comment>
<dbReference type="FunFam" id="3.30.43.10:FF:000001">
    <property type="entry name" value="Xanthine dehydrogenase/oxidase"/>
    <property type="match status" value="1"/>
</dbReference>
<keyword evidence="24" id="KW-1185">Reference proteome</keyword>
<evidence type="ECO:0000256" key="17">
    <source>
        <dbReference type="ARBA" id="ARBA00049517"/>
    </source>
</evidence>
<keyword evidence="8 20" id="KW-0479">Metal-binding</keyword>
<dbReference type="FunFam" id="3.30.365.10:FF:000001">
    <property type="entry name" value="Xanthine dehydrogenase oxidase"/>
    <property type="match status" value="1"/>
</dbReference>
<comment type="catalytic activity">
    <reaction evidence="17">
        <text>hypoxanthine + NAD(+) + H2O = xanthine + NADH + H(+)</text>
        <dbReference type="Rhea" id="RHEA:24670"/>
        <dbReference type="ChEBI" id="CHEBI:15377"/>
        <dbReference type="ChEBI" id="CHEBI:15378"/>
        <dbReference type="ChEBI" id="CHEBI:17368"/>
        <dbReference type="ChEBI" id="CHEBI:17712"/>
        <dbReference type="ChEBI" id="CHEBI:57540"/>
        <dbReference type="ChEBI" id="CHEBI:57945"/>
        <dbReference type="EC" id="1.17.1.4"/>
    </reaction>
</comment>
<evidence type="ECO:0000256" key="8">
    <source>
        <dbReference type="ARBA" id="ARBA00022723"/>
    </source>
</evidence>
<feature type="binding site" evidence="19">
    <location>
        <position position="370"/>
    </location>
    <ligand>
        <name>FAD</name>
        <dbReference type="ChEBI" id="CHEBI:57692"/>
    </ligand>
</feature>
<dbReference type="InterPro" id="IPR016169">
    <property type="entry name" value="FAD-bd_PCMH_sub2"/>
</dbReference>
<sequence>MAPGIVEAQPAVSHDATQTLASVTSSYDDTLRFYLNGTKVVLDSADPEVTLLEYLRGIGLTGTKLGCAEGGCGACTVVVSQKNPTTGKIYHASVNACLAPLVSVDGKHVITVEGIGNVKDPHPAQERIAKGNGSQCGFCTPGIVMSLYALLRNTDAPTEHDVEEAFDGNLCRCTGYRPILDAAQSFSVKAGCGKAKANGGSGCCMDNNTNGSSGGCCKSNGVETDSQPIKRFTPPGFIEYKPDTELIFPPQLHKHNFTALAFGNKKKKWYRPVTLQQLLEIKNAYPSAKIIGGSTETQIEIKFKAQNYSASVFVGDIAELRQFKYHNDYLEIGGNVVLTDLEQICKDAIAHYGEARAQSFAAILKQIRYFAGRQIRNVGTPAGNLATASPISDLNPVFVATNSTLVAKSLKETTEIPMSTFFKGYRATALPPDAIIASLRIPVTKEKGEYMRAYKQAKRKDDDIAIVNAALRVNLDEGHIVQSADLVYGGMAPTTIAAKKAIAYLQGKKLTDLQTLEGVMSALGEDFDLRFGVPGGMATYRKSLALSFFYKFYHEVLAELHAKEAQVDTQAIGEIERDISSGEKDHKAAEAYTQKILGSSEPHVAAMKQCTGQAQYTDDIPVQKNELYGCLVLSTKAHAKLISVDPEPALDLPGVAGWVDHRDLATPESNWWGAPSCDEVFFAVDEVFTAGQPIGMVLADTAKRAEQAARAVKVEYEELPAIFTIEEAIEKESYFNHFRYIKRGDTEKAFAEADHVFTGIARMGGQEHFYLETQACLAVPKPEDGEMEIFSSTQNPAETQAYVSKVIGVAANKVVSRIKRMGGGFGGKETRSIQLAGIVACAANKTRRPVRCMLNRDEDIMTSGQRHPFLARWKVAVNKDGRIQALDADVFGNGGWSQDLSGAVVERSLSHIDNVYSIPNVHVRGRVAKTNTVSNTAFRGFGGPQGMFIAETYIEEIADHLKIPAEKLREINMYSAENGMVTHFNQEIKDWYVPLMYKQVLEESNYEARREAITEFNKTHKWNKRGLALIPTKFGISFTALFLNQAGALVHIYHDGSVLVAHGGTEMGQGLHTKMTMIAAEALQVPLDNVFISETATNTVANASSTAASASSDLNGYAIFNACQQLNERLKPYREKLGPSATMKDIAHAAYFDRVNLSAQGFYKTPDIGYVWGENKGQMFFYFTQGVAAAEVEIDTLTGDWTCRRADIKMDVGRSINPSIDYGQIEGAFVQGQGLFTVEESLWQRNTGGIFTKGPGAYKIPGFRDIPQVFNVSLLKDVQWENLRTIQRSRGVGEPPLFMGSCVFFAIRDALKAARAEFGEHSLLSLRSPATPERIRISCADPILKRAEVHPQEGEKSWFVSI</sequence>
<dbReference type="SUPFAM" id="SSF47741">
    <property type="entry name" value="CO dehydrogenase ISP C-domain like"/>
    <property type="match status" value="1"/>
</dbReference>
<feature type="binding site" evidence="19">
    <location>
        <position position="393"/>
    </location>
    <ligand>
        <name>FAD</name>
        <dbReference type="ChEBI" id="CHEBI:57692"/>
    </ligand>
</feature>
<evidence type="ECO:0000256" key="3">
    <source>
        <dbReference type="ARBA" id="ARBA00006849"/>
    </source>
</evidence>
<dbReference type="InterPro" id="IPR016208">
    <property type="entry name" value="Ald_Oxase/xanthine_DH-like"/>
</dbReference>
<dbReference type="SUPFAM" id="SSF56003">
    <property type="entry name" value="Molybdenum cofactor-binding domain"/>
    <property type="match status" value="1"/>
</dbReference>
<keyword evidence="12 20" id="KW-0411">Iron-sulfur</keyword>
<evidence type="ECO:0000256" key="13">
    <source>
        <dbReference type="ARBA" id="ARBA00023027"/>
    </source>
</evidence>
<keyword evidence="10" id="KW-0560">Oxidoreductase</keyword>
<keyword evidence="7 20" id="KW-0001">2Fe-2S</keyword>
<comment type="cofactor">
    <cofactor evidence="15">
        <name>[2Fe-2S] cluster</name>
        <dbReference type="ChEBI" id="CHEBI:190135"/>
    </cofactor>
</comment>
<dbReference type="Gene3D" id="1.10.150.120">
    <property type="entry name" value="[2Fe-2S]-binding domain"/>
    <property type="match status" value="1"/>
</dbReference>
<feature type="binding site" evidence="20">
    <location>
        <position position="136"/>
    </location>
    <ligand>
        <name>[2Fe-2S] cluster</name>
        <dbReference type="ChEBI" id="CHEBI:190135"/>
        <label>2</label>
    </ligand>
</feature>
<keyword evidence="5 20" id="KW-0500">Molybdenum</keyword>
<dbReference type="FunFam" id="3.30.465.10:FF:000004">
    <property type="entry name" value="Xanthine dehydrogenase/oxidase"/>
    <property type="match status" value="1"/>
</dbReference>
<evidence type="ECO:0000256" key="9">
    <source>
        <dbReference type="ARBA" id="ARBA00022827"/>
    </source>
</evidence>
<dbReference type="InterPro" id="IPR036010">
    <property type="entry name" value="2Fe-2S_ferredoxin-like_sf"/>
</dbReference>
<dbReference type="InterPro" id="IPR046867">
    <property type="entry name" value="AldOxase/xan_DH_MoCoBD2"/>
</dbReference>
<dbReference type="Gene3D" id="3.30.43.10">
    <property type="entry name" value="Uridine Diphospho-n-acetylenolpyruvylglucosamine Reductase, domain 2"/>
    <property type="match status" value="1"/>
</dbReference>
<keyword evidence="13" id="KW-0520">NAD</keyword>
<dbReference type="NCBIfam" id="TIGR02963">
    <property type="entry name" value="xanthine_xdhA"/>
    <property type="match status" value="1"/>
</dbReference>
<evidence type="ECO:0000313" key="24">
    <source>
        <dbReference type="Proteomes" id="UP000240883"/>
    </source>
</evidence>
<evidence type="ECO:0000256" key="15">
    <source>
        <dbReference type="ARBA" id="ARBA00034078"/>
    </source>
</evidence>
<dbReference type="InterPro" id="IPR001041">
    <property type="entry name" value="2Fe-2S_ferredoxin-type"/>
</dbReference>
<feature type="domain" description="FAD-binding PCMH-type" evidence="22">
    <location>
        <begin position="262"/>
        <end position="446"/>
    </location>
</feature>
<evidence type="ECO:0000256" key="10">
    <source>
        <dbReference type="ARBA" id="ARBA00023002"/>
    </source>
</evidence>
<evidence type="ECO:0000256" key="6">
    <source>
        <dbReference type="ARBA" id="ARBA00022630"/>
    </source>
</evidence>
<reference evidence="23 24" key="1">
    <citation type="journal article" date="2018" name="Front. Microbiol.">
        <title>Genome-Wide Analysis of Corynespora cassiicola Leaf Fall Disease Putative Effectors.</title>
        <authorList>
            <person name="Lopez D."/>
            <person name="Ribeiro S."/>
            <person name="Label P."/>
            <person name="Fumanal B."/>
            <person name="Venisse J.S."/>
            <person name="Kohler A."/>
            <person name="de Oliveira R.R."/>
            <person name="Labutti K."/>
            <person name="Lipzen A."/>
            <person name="Lail K."/>
            <person name="Bauer D."/>
            <person name="Ohm R.A."/>
            <person name="Barry K.W."/>
            <person name="Spatafora J."/>
            <person name="Grigoriev I.V."/>
            <person name="Martin F.M."/>
            <person name="Pujade-Renaud V."/>
        </authorList>
    </citation>
    <scope>NUCLEOTIDE SEQUENCE [LARGE SCALE GENOMIC DNA]</scope>
    <source>
        <strain evidence="23 24">Philippines</strain>
    </source>
</reference>
<proteinExistence type="inferred from homology"/>
<feature type="binding site" evidence="20">
    <location>
        <position position="72"/>
    </location>
    <ligand>
        <name>[2Fe-2S] cluster</name>
        <dbReference type="ChEBI" id="CHEBI:190135"/>
        <label>1</label>
    </ligand>
</feature>
<feature type="binding site" evidence="20">
    <location>
        <position position="75"/>
    </location>
    <ligand>
        <name>[2Fe-2S] cluster</name>
        <dbReference type="ChEBI" id="CHEBI:190135"/>
        <label>1</label>
    </ligand>
</feature>
<dbReference type="Pfam" id="PF01315">
    <property type="entry name" value="Ald_Xan_dh_C"/>
    <property type="match status" value="1"/>
</dbReference>
<evidence type="ECO:0000256" key="14">
    <source>
        <dbReference type="ARBA" id="ARBA00023140"/>
    </source>
</evidence>
<evidence type="ECO:0000256" key="11">
    <source>
        <dbReference type="ARBA" id="ARBA00023004"/>
    </source>
</evidence>
<dbReference type="FunFam" id="3.30.365.10:FF:000002">
    <property type="entry name" value="Xanthine dehydrogenase oxidase"/>
    <property type="match status" value="1"/>
</dbReference>
<evidence type="ECO:0000256" key="18">
    <source>
        <dbReference type="PIRSR" id="PIRSR000127-1"/>
    </source>
</evidence>
<dbReference type="SUPFAM" id="SSF56176">
    <property type="entry name" value="FAD-binding/transporter-associated domain-like"/>
    <property type="match status" value="1"/>
</dbReference>
<feature type="binding site" evidence="20">
    <location>
        <position position="173"/>
    </location>
    <ligand>
        <name>[2Fe-2S] cluster</name>
        <dbReference type="ChEBI" id="CHEBI:190135"/>
        <label>2</label>
    </ligand>
</feature>
<dbReference type="Pfam" id="PF02738">
    <property type="entry name" value="MoCoBD_1"/>
    <property type="match status" value="1"/>
</dbReference>
<dbReference type="PROSITE" id="PS00197">
    <property type="entry name" value="2FE2S_FER_1"/>
    <property type="match status" value="1"/>
</dbReference>
<dbReference type="Pfam" id="PF20256">
    <property type="entry name" value="MoCoBD_2"/>
    <property type="match status" value="1"/>
</dbReference>
<feature type="binding site" evidence="19">
    <location>
        <position position="907"/>
    </location>
    <ligand>
        <name>substrate</name>
    </ligand>
</feature>
<feature type="binding site" evidence="20">
    <location>
        <position position="825"/>
    </location>
    <ligand>
        <name>Mo-molybdopterin</name>
        <dbReference type="ChEBI" id="CHEBI:71302"/>
    </ligand>
    <ligandPart>
        <name>Mo</name>
        <dbReference type="ChEBI" id="CHEBI:28685"/>
    </ligandPart>
</feature>
<evidence type="ECO:0000256" key="7">
    <source>
        <dbReference type="ARBA" id="ARBA00022714"/>
    </source>
</evidence>
<dbReference type="EMBL" id="KZ678133">
    <property type="protein sequence ID" value="PSN68968.1"/>
    <property type="molecule type" value="Genomic_DNA"/>
</dbReference>
<dbReference type="SUPFAM" id="SSF55447">
    <property type="entry name" value="CO dehydrogenase flavoprotein C-terminal domain-like"/>
    <property type="match status" value="1"/>
</dbReference>
<evidence type="ECO:0000256" key="5">
    <source>
        <dbReference type="ARBA" id="ARBA00022505"/>
    </source>
</evidence>
<comment type="cofactor">
    <cofactor evidence="20">
        <name>[2Fe-2S] cluster</name>
        <dbReference type="ChEBI" id="CHEBI:190135"/>
    </cofactor>
    <text evidence="20">Binds 2 [2Fe-2S] clusters.</text>
</comment>
<gene>
    <name evidence="23" type="ORF">BS50DRAFT_572155</name>
</gene>
<dbReference type="InterPro" id="IPR002346">
    <property type="entry name" value="Mopterin_DH_FAD-bd"/>
</dbReference>
<evidence type="ECO:0000256" key="1">
    <source>
        <dbReference type="ARBA" id="ARBA00001974"/>
    </source>
</evidence>
<keyword evidence="11 20" id="KW-0408">Iron</keyword>
<dbReference type="Pfam" id="PF00941">
    <property type="entry name" value="FAD_binding_5"/>
    <property type="match status" value="1"/>
</dbReference>
<dbReference type="InterPro" id="IPR036318">
    <property type="entry name" value="FAD-bd_PCMH-like_sf"/>
</dbReference>
<dbReference type="GO" id="GO:0005777">
    <property type="term" value="C:peroxisome"/>
    <property type="evidence" value="ECO:0007669"/>
    <property type="project" value="UniProtKB-SubCell"/>
</dbReference>
<dbReference type="InterPro" id="IPR037165">
    <property type="entry name" value="AldOxase/xan_DH_Mopterin-bd_sf"/>
</dbReference>
<dbReference type="Gene3D" id="3.30.465.10">
    <property type="match status" value="1"/>
</dbReference>
<dbReference type="GO" id="GO:0006145">
    <property type="term" value="P:purine nucleobase catabolic process"/>
    <property type="evidence" value="ECO:0007669"/>
    <property type="project" value="UniProtKB-ARBA"/>
</dbReference>
<feature type="active site" description="Proton acceptor" evidence="18">
    <location>
        <position position="1294"/>
    </location>
</feature>
<dbReference type="InterPro" id="IPR005107">
    <property type="entry name" value="CO_DH_flav_C"/>
</dbReference>
<dbReference type="Pfam" id="PF03450">
    <property type="entry name" value="CO_deh_flav_C"/>
    <property type="match status" value="1"/>
</dbReference>
<dbReference type="SUPFAM" id="SSF54665">
    <property type="entry name" value="CO dehydrogenase molybdoprotein N-domain-like"/>
    <property type="match status" value="1"/>
</dbReference>
<dbReference type="InterPro" id="IPR002888">
    <property type="entry name" value="2Fe-2S-bd"/>
</dbReference>
<dbReference type="InterPro" id="IPR016166">
    <property type="entry name" value="FAD-bd_PCMH"/>
</dbReference>
<dbReference type="InterPro" id="IPR012675">
    <property type="entry name" value="Beta-grasp_dom_sf"/>
</dbReference>
<feature type="binding site" evidence="19">
    <location>
        <position position="941"/>
    </location>
    <ligand>
        <name>substrate</name>
    </ligand>
</feature>
<comment type="cofactor">
    <cofactor evidence="1 19">
        <name>FAD</name>
        <dbReference type="ChEBI" id="CHEBI:57692"/>
    </cofactor>
</comment>
<dbReference type="CDD" id="cd00207">
    <property type="entry name" value="fer2"/>
    <property type="match status" value="1"/>
</dbReference>
<dbReference type="Gene3D" id="3.90.1170.50">
    <property type="entry name" value="Aldehyde oxidase/xanthine dehydrogenase, a/b hammerhead"/>
    <property type="match status" value="1"/>
</dbReference>
<dbReference type="InterPro" id="IPR014307">
    <property type="entry name" value="Xanthine_DH_ssu"/>
</dbReference>
<feature type="binding site" evidence="19">
    <location>
        <position position="455"/>
    </location>
    <ligand>
        <name>FAD</name>
        <dbReference type="ChEBI" id="CHEBI:57692"/>
    </ligand>
</feature>